<dbReference type="PROSITE" id="PS50893">
    <property type="entry name" value="ABC_TRANSPORTER_2"/>
    <property type="match status" value="1"/>
</dbReference>
<keyword evidence="5 7" id="KW-1133">Transmembrane helix</keyword>
<evidence type="ECO:0000256" key="7">
    <source>
        <dbReference type="SAM" id="Phobius"/>
    </source>
</evidence>
<reference evidence="10 11" key="1">
    <citation type="submission" date="2021-02" db="EMBL/GenBank/DDBJ databases">
        <authorList>
            <person name="Lee D.-H."/>
        </authorList>
    </citation>
    <scope>NUCLEOTIDE SEQUENCE [LARGE SCALE GENOMIC DNA]</scope>
    <source>
        <strain evidence="10 11">UL073</strain>
    </source>
</reference>
<evidence type="ECO:0000313" key="10">
    <source>
        <dbReference type="EMBL" id="MBM7060118.1"/>
    </source>
</evidence>
<name>A0ABS2IBS6_9GAMM</name>
<dbReference type="PANTHER" id="PTHR24221">
    <property type="entry name" value="ATP-BINDING CASSETTE SUB-FAMILY B"/>
    <property type="match status" value="1"/>
</dbReference>
<dbReference type="Gene3D" id="3.40.50.300">
    <property type="entry name" value="P-loop containing nucleotide triphosphate hydrolases"/>
    <property type="match status" value="1"/>
</dbReference>
<protein>
    <submittedName>
        <fullName evidence="10">ABC transporter ATP-binding protein</fullName>
    </submittedName>
</protein>
<dbReference type="InterPro" id="IPR011527">
    <property type="entry name" value="ABC1_TM_dom"/>
</dbReference>
<dbReference type="Pfam" id="PF00664">
    <property type="entry name" value="ABC_membrane"/>
    <property type="match status" value="1"/>
</dbReference>
<dbReference type="SUPFAM" id="SSF90123">
    <property type="entry name" value="ABC transporter transmembrane region"/>
    <property type="match status" value="1"/>
</dbReference>
<evidence type="ECO:0000256" key="4">
    <source>
        <dbReference type="ARBA" id="ARBA00022840"/>
    </source>
</evidence>
<dbReference type="SMART" id="SM00382">
    <property type="entry name" value="AAA"/>
    <property type="match status" value="1"/>
</dbReference>
<dbReference type="InterPro" id="IPR027417">
    <property type="entry name" value="P-loop_NTPase"/>
</dbReference>
<dbReference type="Proteomes" id="UP000717995">
    <property type="component" value="Unassembled WGS sequence"/>
</dbReference>
<comment type="caution">
    <text evidence="10">The sequence shown here is derived from an EMBL/GenBank/DDBJ whole genome shotgun (WGS) entry which is preliminary data.</text>
</comment>
<dbReference type="InterPro" id="IPR003593">
    <property type="entry name" value="AAA+_ATPase"/>
</dbReference>
<keyword evidence="6 7" id="KW-0472">Membrane</keyword>
<dbReference type="SUPFAM" id="SSF52540">
    <property type="entry name" value="P-loop containing nucleoside triphosphate hydrolases"/>
    <property type="match status" value="1"/>
</dbReference>
<evidence type="ECO:0000256" key="6">
    <source>
        <dbReference type="ARBA" id="ARBA00023136"/>
    </source>
</evidence>
<comment type="subcellular location">
    <subcellularLocation>
        <location evidence="1">Cell membrane</location>
        <topology evidence="1">Multi-pass membrane protein</topology>
    </subcellularLocation>
</comment>
<dbReference type="Gene3D" id="1.20.1560.10">
    <property type="entry name" value="ABC transporter type 1, transmembrane domain"/>
    <property type="match status" value="1"/>
</dbReference>
<dbReference type="Pfam" id="PF00005">
    <property type="entry name" value="ABC_tran"/>
    <property type="match status" value="1"/>
</dbReference>
<keyword evidence="2 7" id="KW-0812">Transmembrane</keyword>
<feature type="transmembrane region" description="Helical" evidence="7">
    <location>
        <begin position="64"/>
        <end position="87"/>
    </location>
</feature>
<dbReference type="InterPro" id="IPR036640">
    <property type="entry name" value="ABC1_TM_sf"/>
</dbReference>
<evidence type="ECO:0000256" key="5">
    <source>
        <dbReference type="ARBA" id="ARBA00022989"/>
    </source>
</evidence>
<keyword evidence="4 10" id="KW-0067">ATP-binding</keyword>
<feature type="transmembrane region" description="Helical" evidence="7">
    <location>
        <begin position="30"/>
        <end position="52"/>
    </location>
</feature>
<feature type="domain" description="ABC transporter" evidence="8">
    <location>
        <begin position="362"/>
        <end position="616"/>
    </location>
</feature>
<evidence type="ECO:0000256" key="1">
    <source>
        <dbReference type="ARBA" id="ARBA00004651"/>
    </source>
</evidence>
<feature type="transmembrane region" description="Helical" evidence="7">
    <location>
        <begin position="262"/>
        <end position="280"/>
    </location>
</feature>
<organism evidence="10 11">
    <name type="scientific">Zestomonas insulae</name>
    <dbReference type="NCBI Taxonomy" id="2809017"/>
    <lineage>
        <taxon>Bacteria</taxon>
        <taxon>Pseudomonadati</taxon>
        <taxon>Pseudomonadota</taxon>
        <taxon>Gammaproteobacteria</taxon>
        <taxon>Pseudomonadales</taxon>
        <taxon>Pseudomonadaceae</taxon>
        <taxon>Zestomonas</taxon>
    </lineage>
</organism>
<dbReference type="PANTHER" id="PTHR24221:SF654">
    <property type="entry name" value="ATP-BINDING CASSETTE SUB-FAMILY B MEMBER 6"/>
    <property type="match status" value="1"/>
</dbReference>
<evidence type="ECO:0000259" key="9">
    <source>
        <dbReference type="PROSITE" id="PS50929"/>
    </source>
</evidence>
<feature type="domain" description="ABC transmembrane type-1" evidence="9">
    <location>
        <begin position="32"/>
        <end position="329"/>
    </location>
</feature>
<evidence type="ECO:0000256" key="3">
    <source>
        <dbReference type="ARBA" id="ARBA00022741"/>
    </source>
</evidence>
<dbReference type="EMBL" id="JAFEUP010000001">
    <property type="protein sequence ID" value="MBM7060118.1"/>
    <property type="molecule type" value="Genomic_DNA"/>
</dbReference>
<gene>
    <name evidence="10" type="ORF">JQX08_05305</name>
</gene>
<dbReference type="RefSeq" id="WP_204915198.1">
    <property type="nucleotide sequence ID" value="NZ_JAFEUP010000001.1"/>
</dbReference>
<dbReference type="InterPro" id="IPR003439">
    <property type="entry name" value="ABC_transporter-like_ATP-bd"/>
</dbReference>
<dbReference type="PROSITE" id="PS50929">
    <property type="entry name" value="ABC_TM1F"/>
    <property type="match status" value="1"/>
</dbReference>
<feature type="transmembrane region" description="Helical" evidence="7">
    <location>
        <begin position="163"/>
        <end position="187"/>
    </location>
</feature>
<evidence type="ECO:0000259" key="8">
    <source>
        <dbReference type="PROSITE" id="PS50893"/>
    </source>
</evidence>
<dbReference type="GO" id="GO:0005524">
    <property type="term" value="F:ATP binding"/>
    <property type="evidence" value="ECO:0007669"/>
    <property type="project" value="UniProtKB-KW"/>
</dbReference>
<keyword evidence="11" id="KW-1185">Reference proteome</keyword>
<evidence type="ECO:0000256" key="2">
    <source>
        <dbReference type="ARBA" id="ARBA00022692"/>
    </source>
</evidence>
<dbReference type="InterPro" id="IPR039421">
    <property type="entry name" value="Type_1_exporter"/>
</dbReference>
<accession>A0ABS2IBS6</accession>
<evidence type="ECO:0000313" key="11">
    <source>
        <dbReference type="Proteomes" id="UP000717995"/>
    </source>
</evidence>
<keyword evidence="3" id="KW-0547">Nucleotide-binding</keyword>
<proteinExistence type="predicted"/>
<sequence length="621" mass="67302">MSDALDARPSGNIITLYRDLWRYAAGVRKLVAAAFALLLASQIIKLAVPWLTGTAINTLQQQGLNGLGSAGGWLALVFAATLVSWLLHGPGRVLERNVALEVRRRLSAELVDKVFSLPLAWHEQHHSGETAHRLRQCSNALFDFAQSQFIYLQNAVKLIGPVIALWLIAPYVGMAAVLGYCVIALVITRFDRRMIVLAHRENQTERRYSAAQLDALGNIFSVFALRLHKGLAALIEQRLLAIYEPLRASIVLNEWKWCSVDVLSVALSCGLVALYALLALQGVHEIALMSSVTATPTLPLGNLFMVYQYAAEAGGVITAIAAHFQSFARQQADYASGDAIRHAADSHLDDETFAASPAWQTLQLAELRFSHPRDRRAHGAGSLDTPPRPSLSVAALQLERGKRYALIGGSGSGKSTLLRLLSGLYLAEHIELRLDQQAPLASATASSALLRTLATLIPQESELFEGTLEENLLIAERRTGIATPADLQQALAVVRADRLIDHAAGLSTRVAERGANWSGGQRQRLALARGVLAANNCGLLLLDEPTASLDPETEQAVYANLFAAFRGSCVISSVHRLNLLEQFDEVLLMQDGELIARGPVAALHASSAEFRALRAAQHAPQ</sequence>